<proteinExistence type="inferred from homology"/>
<dbReference type="Proteomes" id="UP001374535">
    <property type="component" value="Chromosome 3"/>
</dbReference>
<evidence type="ECO:0000256" key="5">
    <source>
        <dbReference type="ARBA" id="ARBA00023136"/>
    </source>
</evidence>
<sequence length="128" mass="14943">MTSETRGISVIDGSTTLPPHLAANYPLKFIDFMHAVMTTLIVAVIVLFDHNVVNCLFPHPLLRYRKSTQHCQWELTFWAVCSSLNFLKRDMELNSSFQQINSLLFMFNFFTYFNRLIGLIISCFWNKL</sequence>
<comment type="subcellular location">
    <subcellularLocation>
        <location evidence="1">Membrane</location>
        <topology evidence="1">Multi-pass membrane protein</topology>
    </subcellularLocation>
</comment>
<keyword evidence="3 6" id="KW-0812">Transmembrane</keyword>
<dbReference type="InterPro" id="IPR007770">
    <property type="entry name" value="DMP"/>
</dbReference>
<keyword evidence="5 6" id="KW-0472">Membrane</keyword>
<keyword evidence="4 6" id="KW-1133">Transmembrane helix</keyword>
<evidence type="ECO:0000256" key="6">
    <source>
        <dbReference type="SAM" id="Phobius"/>
    </source>
</evidence>
<dbReference type="EMBL" id="CP144698">
    <property type="protein sequence ID" value="WVZ16996.1"/>
    <property type="molecule type" value="Genomic_DNA"/>
</dbReference>
<keyword evidence="8" id="KW-1185">Reference proteome</keyword>
<dbReference type="Pfam" id="PF05078">
    <property type="entry name" value="DUF679"/>
    <property type="match status" value="1"/>
</dbReference>
<organism evidence="7 8">
    <name type="scientific">Vigna mungo</name>
    <name type="common">Black gram</name>
    <name type="synonym">Phaseolus mungo</name>
    <dbReference type="NCBI Taxonomy" id="3915"/>
    <lineage>
        <taxon>Eukaryota</taxon>
        <taxon>Viridiplantae</taxon>
        <taxon>Streptophyta</taxon>
        <taxon>Embryophyta</taxon>
        <taxon>Tracheophyta</taxon>
        <taxon>Spermatophyta</taxon>
        <taxon>Magnoliopsida</taxon>
        <taxon>eudicotyledons</taxon>
        <taxon>Gunneridae</taxon>
        <taxon>Pentapetalae</taxon>
        <taxon>rosids</taxon>
        <taxon>fabids</taxon>
        <taxon>Fabales</taxon>
        <taxon>Fabaceae</taxon>
        <taxon>Papilionoideae</taxon>
        <taxon>50 kb inversion clade</taxon>
        <taxon>NPAAA clade</taxon>
        <taxon>indigoferoid/millettioid clade</taxon>
        <taxon>Phaseoleae</taxon>
        <taxon>Vigna</taxon>
    </lineage>
</organism>
<dbReference type="AlphaFoldDB" id="A0AAQ3S5Z7"/>
<protein>
    <submittedName>
        <fullName evidence="7">Uncharacterized protein</fullName>
    </submittedName>
</protein>
<gene>
    <name evidence="7" type="ORF">V8G54_009978</name>
</gene>
<evidence type="ECO:0000313" key="8">
    <source>
        <dbReference type="Proteomes" id="UP001374535"/>
    </source>
</evidence>
<feature type="transmembrane region" description="Helical" evidence="6">
    <location>
        <begin position="29"/>
        <end position="48"/>
    </location>
</feature>
<reference evidence="7 8" key="1">
    <citation type="journal article" date="2023" name="Life. Sci Alliance">
        <title>Evolutionary insights into 3D genome organization and epigenetic landscape of Vigna mungo.</title>
        <authorList>
            <person name="Junaid A."/>
            <person name="Singh B."/>
            <person name="Bhatia S."/>
        </authorList>
    </citation>
    <scope>NUCLEOTIDE SEQUENCE [LARGE SCALE GENOMIC DNA]</scope>
    <source>
        <strain evidence="7">Urdbean</strain>
    </source>
</reference>
<dbReference type="GO" id="GO:0005737">
    <property type="term" value="C:cytoplasm"/>
    <property type="evidence" value="ECO:0007669"/>
    <property type="project" value="UniProtKB-ARBA"/>
</dbReference>
<feature type="transmembrane region" description="Helical" evidence="6">
    <location>
        <begin position="103"/>
        <end position="125"/>
    </location>
</feature>
<evidence type="ECO:0000256" key="4">
    <source>
        <dbReference type="ARBA" id="ARBA00022989"/>
    </source>
</evidence>
<evidence type="ECO:0000256" key="2">
    <source>
        <dbReference type="ARBA" id="ARBA00008707"/>
    </source>
</evidence>
<comment type="similarity">
    <text evidence="2">Belongs to the plant DMP1 protein family.</text>
</comment>
<name>A0AAQ3S5Z7_VIGMU</name>
<evidence type="ECO:0000256" key="3">
    <source>
        <dbReference type="ARBA" id="ARBA00022692"/>
    </source>
</evidence>
<evidence type="ECO:0000313" key="7">
    <source>
        <dbReference type="EMBL" id="WVZ16996.1"/>
    </source>
</evidence>
<evidence type="ECO:0000256" key="1">
    <source>
        <dbReference type="ARBA" id="ARBA00004141"/>
    </source>
</evidence>
<dbReference type="GO" id="GO:0016020">
    <property type="term" value="C:membrane"/>
    <property type="evidence" value="ECO:0007669"/>
    <property type="project" value="UniProtKB-SubCell"/>
</dbReference>
<accession>A0AAQ3S5Z7</accession>